<dbReference type="KEGG" id="hlc:CHINAEXTREME09845"/>
<keyword evidence="1" id="KW-0812">Transmembrane</keyword>
<dbReference type="GeneID" id="30921427"/>
<dbReference type="PATRIC" id="fig|358396.7.peg.3725"/>
<keyword evidence="1" id="KW-0472">Membrane</keyword>
<dbReference type="eggNOG" id="arCOG10975">
    <property type="taxonomic scope" value="Archaea"/>
</dbReference>
<gene>
    <name evidence="3" type="ORF">C445_18416</name>
    <name evidence="2" type="ORF">CHINAEXTREME_09845</name>
</gene>
<accession>M0L832</accession>
<name>M0L832_NATLA</name>
<dbReference type="EMBL" id="AOLZ01000073">
    <property type="protein sequence ID" value="EMA28624.1"/>
    <property type="molecule type" value="Genomic_DNA"/>
</dbReference>
<organism evidence="3 4">
    <name type="scientific">Natronobacterium lacisalsi AJ5</name>
    <dbReference type="NCBI Taxonomy" id="358396"/>
    <lineage>
        <taxon>Archaea</taxon>
        <taxon>Methanobacteriati</taxon>
        <taxon>Methanobacteriota</taxon>
        <taxon>Stenosarchaea group</taxon>
        <taxon>Halobacteria</taxon>
        <taxon>Halobacteriales</taxon>
        <taxon>Natrialbaceae</taxon>
        <taxon>Natronobacterium</taxon>
    </lineage>
</organism>
<feature type="transmembrane region" description="Helical" evidence="1">
    <location>
        <begin position="35"/>
        <end position="52"/>
    </location>
</feature>
<dbReference type="Proteomes" id="UP000186547">
    <property type="component" value="Chromosome"/>
</dbReference>
<keyword evidence="4" id="KW-1185">Reference proteome</keyword>
<dbReference type="EMBL" id="CP019285">
    <property type="protein sequence ID" value="APW98068.1"/>
    <property type="molecule type" value="Genomic_DNA"/>
</dbReference>
<evidence type="ECO:0000313" key="3">
    <source>
        <dbReference type="EMBL" id="EMA28624.1"/>
    </source>
</evidence>
<dbReference type="STRING" id="358396.CHINAEXTREME_09845"/>
<dbReference type="RefSeq" id="WP_007143370.1">
    <property type="nucleotide sequence ID" value="NZ_AOLZ01000073.1"/>
</dbReference>
<evidence type="ECO:0000313" key="2">
    <source>
        <dbReference type="EMBL" id="APW98068.1"/>
    </source>
</evidence>
<feature type="transmembrane region" description="Helical" evidence="1">
    <location>
        <begin position="64"/>
        <end position="86"/>
    </location>
</feature>
<reference evidence="3 4" key="2">
    <citation type="journal article" date="2014" name="PLoS Genet.">
        <title>Phylogenetically driven sequencing of extremely halophilic archaea reveals strategies for static and dynamic osmo-response.</title>
        <authorList>
            <person name="Becker E.A."/>
            <person name="Seitzer P.M."/>
            <person name="Tritt A."/>
            <person name="Larsen D."/>
            <person name="Krusor M."/>
            <person name="Yao A.I."/>
            <person name="Wu D."/>
            <person name="Madern D."/>
            <person name="Eisen J.A."/>
            <person name="Darling A.E."/>
            <person name="Facciotti M.T."/>
        </authorList>
    </citation>
    <scope>NUCLEOTIDE SEQUENCE [LARGE SCALE GENOMIC DNA]</scope>
    <source>
        <strain evidence="3 4">AJ5</strain>
    </source>
</reference>
<feature type="transmembrane region" description="Helical" evidence="1">
    <location>
        <begin position="106"/>
        <end position="128"/>
    </location>
</feature>
<dbReference type="Proteomes" id="UP000011555">
    <property type="component" value="Unassembled WGS sequence"/>
</dbReference>
<evidence type="ECO:0000313" key="5">
    <source>
        <dbReference type="Proteomes" id="UP000186547"/>
    </source>
</evidence>
<proteinExistence type="predicted"/>
<keyword evidence="1" id="KW-1133">Transmembrane helix</keyword>
<reference evidence="2 5" key="1">
    <citation type="journal article" date="2011" name="J. Bacteriol.">
        <title>Genome sequence of Halobiforma lacisalsi AJ5, an extremely halophilic archaeon which harbors a bop gene.</title>
        <authorList>
            <person name="Jiang X."/>
            <person name="Wang S."/>
            <person name="Cheng H."/>
            <person name="Huo Y."/>
            <person name="Zhang X."/>
            <person name="Zhu X."/>
            <person name="Han X."/>
            <person name="Ni P."/>
            <person name="Wu M."/>
        </authorList>
    </citation>
    <scope>NUCLEOTIDE SEQUENCE [LARGE SCALE GENOMIC DNA]</scope>
    <source>
        <strain evidence="2 5">AJ5</strain>
    </source>
</reference>
<evidence type="ECO:0000313" key="4">
    <source>
        <dbReference type="Proteomes" id="UP000011555"/>
    </source>
</evidence>
<sequence>MLDRKIDVEPYVTHLMVAGAALWLGSLLLGVAGYWFEALLVTVFVFHPYFVVGAAHDHEISLKLLVYPLGVFTVLGLAGFGGAQYYSEAFMGQTPEFLITGMHPSFAAVFWLYWIGGFMSVNLAYGLFYREHFLPDGAWDEFLAELEAIEDEETAASESASEPVAEATEVN</sequence>
<evidence type="ECO:0000256" key="1">
    <source>
        <dbReference type="SAM" id="Phobius"/>
    </source>
</evidence>
<feature type="transmembrane region" description="Helical" evidence="1">
    <location>
        <begin position="12"/>
        <end position="29"/>
    </location>
</feature>
<reference evidence="2" key="3">
    <citation type="submission" date="2017-01" db="EMBL/GenBank/DDBJ databases">
        <authorList>
            <person name="Mah S.A."/>
            <person name="Swanson W.J."/>
            <person name="Moy G.W."/>
            <person name="Vacquier V.D."/>
        </authorList>
    </citation>
    <scope>NUCLEOTIDE SEQUENCE</scope>
    <source>
        <strain evidence="2">AJ5</strain>
    </source>
</reference>
<dbReference type="AlphaFoldDB" id="M0L832"/>
<protein>
    <submittedName>
        <fullName evidence="3">Uncharacterized protein</fullName>
    </submittedName>
</protein>